<accession>A0A2I1PC11</accession>
<evidence type="ECO:0008006" key="5">
    <source>
        <dbReference type="Google" id="ProtNLM"/>
    </source>
</evidence>
<keyword evidence="4" id="KW-1185">Reference proteome</keyword>
<reference evidence="3 4" key="1">
    <citation type="submission" date="2017-12" db="EMBL/GenBank/DDBJ databases">
        <title>Phylogenetic diversity of female urinary microbiome.</title>
        <authorList>
            <person name="Thomas-White K."/>
            <person name="Wolfe A.J."/>
        </authorList>
    </citation>
    <scope>NUCLEOTIDE SEQUENCE [LARGE SCALE GENOMIC DNA]</scope>
    <source>
        <strain evidence="3 4">UMB1298</strain>
    </source>
</reference>
<name>A0A2I1PC11_9MICO</name>
<feature type="region of interest" description="Disordered" evidence="1">
    <location>
        <begin position="1"/>
        <end position="29"/>
    </location>
</feature>
<feature type="transmembrane region" description="Helical" evidence="2">
    <location>
        <begin position="110"/>
        <end position="140"/>
    </location>
</feature>
<evidence type="ECO:0000313" key="4">
    <source>
        <dbReference type="Proteomes" id="UP000234206"/>
    </source>
</evidence>
<dbReference type="InterPro" id="IPR021517">
    <property type="entry name" value="DUF3180"/>
</dbReference>
<dbReference type="EMBL" id="PKIZ01000005">
    <property type="protein sequence ID" value="PKZ42166.1"/>
    <property type="molecule type" value="Genomic_DNA"/>
</dbReference>
<evidence type="ECO:0000313" key="3">
    <source>
        <dbReference type="EMBL" id="PKZ42166.1"/>
    </source>
</evidence>
<proteinExistence type="predicted"/>
<dbReference type="OrthoDB" id="3257239at2"/>
<keyword evidence="2" id="KW-0812">Transmembrane</keyword>
<evidence type="ECO:0000256" key="2">
    <source>
        <dbReference type="SAM" id="Phobius"/>
    </source>
</evidence>
<sequence length="209" mass="22020">MSRELPTTPPERDPRRPRGPQQGPDRGPGTRVGQLLVSWLAAGLLGWVAASWWLGQGNAVPVRAVAGLVMDVVFAVGLLVAATWVWRSARADGTDAASERRRHRGPSPQTARLVVVAAIAAAWAGSVLSGAFAGLFVAALPDADVPSVRAAVVRTGLQVLTLGVLGAAGQVAQWLCRVPPQDGDDDGRDAVRERHRHPSTPVLGRDRHG</sequence>
<keyword evidence="2" id="KW-0472">Membrane</keyword>
<feature type="compositionally biased region" description="Low complexity" evidence="1">
    <location>
        <begin position="19"/>
        <end position="29"/>
    </location>
</feature>
<dbReference type="Pfam" id="PF11377">
    <property type="entry name" value="DUF3180"/>
    <property type="match status" value="1"/>
</dbReference>
<evidence type="ECO:0000256" key="1">
    <source>
        <dbReference type="SAM" id="MobiDB-lite"/>
    </source>
</evidence>
<gene>
    <name evidence="3" type="ORF">CYJ76_03720</name>
</gene>
<keyword evidence="2" id="KW-1133">Transmembrane helix</keyword>
<protein>
    <recommendedName>
        <fullName evidence="5">DUF3180 domain-containing protein</fullName>
    </recommendedName>
</protein>
<dbReference type="Proteomes" id="UP000234206">
    <property type="component" value="Unassembled WGS sequence"/>
</dbReference>
<comment type="caution">
    <text evidence="3">The sequence shown here is derived from an EMBL/GenBank/DDBJ whole genome shotgun (WGS) entry which is preliminary data.</text>
</comment>
<organism evidence="3 4">
    <name type="scientific">Kytococcus schroeteri</name>
    <dbReference type="NCBI Taxonomy" id="138300"/>
    <lineage>
        <taxon>Bacteria</taxon>
        <taxon>Bacillati</taxon>
        <taxon>Actinomycetota</taxon>
        <taxon>Actinomycetes</taxon>
        <taxon>Micrococcales</taxon>
        <taxon>Kytococcaceae</taxon>
        <taxon>Kytococcus</taxon>
    </lineage>
</organism>
<dbReference type="AlphaFoldDB" id="A0A2I1PC11"/>
<feature type="region of interest" description="Disordered" evidence="1">
    <location>
        <begin position="179"/>
        <end position="209"/>
    </location>
</feature>
<feature type="transmembrane region" description="Helical" evidence="2">
    <location>
        <begin position="66"/>
        <end position="89"/>
    </location>
</feature>
<feature type="transmembrane region" description="Helical" evidence="2">
    <location>
        <begin position="35"/>
        <end position="54"/>
    </location>
</feature>
<dbReference type="RefSeq" id="WP_101849277.1">
    <property type="nucleotide sequence ID" value="NZ_JBHLVH010000019.1"/>
</dbReference>